<dbReference type="PANTHER" id="PTHR37610:SF55">
    <property type="entry name" value="RETROTRANSPOSON COPIA-LIKE N-TERMINAL DOMAIN-CONTAINING PROTEIN"/>
    <property type="match status" value="1"/>
</dbReference>
<evidence type="ECO:0000259" key="1">
    <source>
        <dbReference type="Pfam" id="PF14244"/>
    </source>
</evidence>
<name>A0AAV2CB38_9ROSI</name>
<organism evidence="2 3">
    <name type="scientific">Linum trigynum</name>
    <dbReference type="NCBI Taxonomy" id="586398"/>
    <lineage>
        <taxon>Eukaryota</taxon>
        <taxon>Viridiplantae</taxon>
        <taxon>Streptophyta</taxon>
        <taxon>Embryophyta</taxon>
        <taxon>Tracheophyta</taxon>
        <taxon>Spermatophyta</taxon>
        <taxon>Magnoliopsida</taxon>
        <taxon>eudicotyledons</taxon>
        <taxon>Gunneridae</taxon>
        <taxon>Pentapetalae</taxon>
        <taxon>rosids</taxon>
        <taxon>fabids</taxon>
        <taxon>Malpighiales</taxon>
        <taxon>Linaceae</taxon>
        <taxon>Linum</taxon>
    </lineage>
</organism>
<dbReference type="AlphaFoldDB" id="A0AAV2CB38"/>
<sequence>MAEGEQTQQLLPSRLALDPYYVNPNENLSQGIISVKLDGSNYHVWSRSMRIDLKTKKKLGFIDGSLPMPETTDPNYEAWEQSNTNVVGWILHSLLEPIAEAVMDNETAQDMWKDLRERYGETDSIRLAHVRTMIACCKQGNDSVTDFYNRLGLLWTEFMSFKSIPACECGGVPYTFTCATYAAVKQSQEQDHTIDFITRLNDSFEMTKNQLLLMDPAPT</sequence>
<dbReference type="Pfam" id="PF14244">
    <property type="entry name" value="Retrotran_gag_3"/>
    <property type="match status" value="1"/>
</dbReference>
<feature type="domain" description="Retrotransposon Copia-like N-terminal" evidence="1">
    <location>
        <begin position="24"/>
        <end position="69"/>
    </location>
</feature>
<evidence type="ECO:0000313" key="3">
    <source>
        <dbReference type="Proteomes" id="UP001497516"/>
    </source>
</evidence>
<dbReference type="PANTHER" id="PTHR37610">
    <property type="entry name" value="CCHC-TYPE DOMAIN-CONTAINING PROTEIN"/>
    <property type="match status" value="1"/>
</dbReference>
<dbReference type="EMBL" id="OZ034813">
    <property type="protein sequence ID" value="CAL1353264.1"/>
    <property type="molecule type" value="Genomic_DNA"/>
</dbReference>
<proteinExistence type="predicted"/>
<reference evidence="2 3" key="1">
    <citation type="submission" date="2024-04" db="EMBL/GenBank/DDBJ databases">
        <authorList>
            <person name="Fracassetti M."/>
        </authorList>
    </citation>
    <scope>NUCLEOTIDE SEQUENCE [LARGE SCALE GENOMIC DNA]</scope>
</reference>
<evidence type="ECO:0000313" key="2">
    <source>
        <dbReference type="EMBL" id="CAL1353264.1"/>
    </source>
</evidence>
<accession>A0AAV2CB38</accession>
<gene>
    <name evidence="2" type="ORF">LTRI10_LOCUS1178</name>
</gene>
<dbReference type="Proteomes" id="UP001497516">
    <property type="component" value="Chromosome 1"/>
</dbReference>
<protein>
    <recommendedName>
        <fullName evidence="1">Retrotransposon Copia-like N-terminal domain-containing protein</fullName>
    </recommendedName>
</protein>
<dbReference type="InterPro" id="IPR029472">
    <property type="entry name" value="Copia-like_N"/>
</dbReference>
<keyword evidence="3" id="KW-1185">Reference proteome</keyword>